<sequence>MKSLAIAVVVAAAMIAATDPAQAGEKIDVPVSVSTNPQGQPVRAFGMLASARASAGVNQTIGCASSATGTTVVAACEARNAAGTYVQCTTYNAAIVAVAQSVGADSYVDFSFDGTGNCTSLYVSNGSSNAVKQP</sequence>
<evidence type="ECO:0000313" key="2">
    <source>
        <dbReference type="EMBL" id="UNP29947.1"/>
    </source>
</evidence>
<protein>
    <submittedName>
        <fullName evidence="2">Uncharacterized protein</fullName>
    </submittedName>
</protein>
<dbReference type="RefSeq" id="WP_148648694.1">
    <property type="nucleotide sequence ID" value="NZ_CP011131.1"/>
</dbReference>
<proteinExistence type="predicted"/>
<accession>A0ABY3XE24</accession>
<feature type="signal peptide" evidence="1">
    <location>
        <begin position="1"/>
        <end position="23"/>
    </location>
</feature>
<feature type="chain" id="PRO_5045228139" evidence="1">
    <location>
        <begin position="24"/>
        <end position="134"/>
    </location>
</feature>
<organism evidence="2 3">
    <name type="scientific">Lysobacter gummosus</name>
    <dbReference type="NCBI Taxonomy" id="262324"/>
    <lineage>
        <taxon>Bacteria</taxon>
        <taxon>Pseudomonadati</taxon>
        <taxon>Pseudomonadota</taxon>
        <taxon>Gammaproteobacteria</taxon>
        <taxon>Lysobacterales</taxon>
        <taxon>Lysobacteraceae</taxon>
        <taxon>Lysobacter</taxon>
    </lineage>
</organism>
<evidence type="ECO:0000256" key="1">
    <source>
        <dbReference type="SAM" id="SignalP"/>
    </source>
</evidence>
<keyword evidence="3" id="KW-1185">Reference proteome</keyword>
<dbReference type="Proteomes" id="UP000829194">
    <property type="component" value="Chromosome"/>
</dbReference>
<gene>
    <name evidence="2" type="ORF">MOV92_01270</name>
</gene>
<reference evidence="2 3" key="1">
    <citation type="submission" date="2022-03" db="EMBL/GenBank/DDBJ databases">
        <title>Complete genome sequence of Lysobacter capsici VKM B-2533 and Lysobacter gummosus 10.1.1, promising sources of lytic agents.</title>
        <authorList>
            <person name="Tarlachkov S.V."/>
            <person name="Kudryakova I.V."/>
            <person name="Afoshin A.S."/>
            <person name="Leontyevskaya E.A."/>
            <person name="Leontyevskaya N.V."/>
        </authorList>
    </citation>
    <scope>NUCLEOTIDE SEQUENCE [LARGE SCALE GENOMIC DNA]</scope>
    <source>
        <strain evidence="2 3">10.1.1</strain>
    </source>
</reference>
<dbReference type="EMBL" id="CP093547">
    <property type="protein sequence ID" value="UNP29947.1"/>
    <property type="molecule type" value="Genomic_DNA"/>
</dbReference>
<evidence type="ECO:0000313" key="3">
    <source>
        <dbReference type="Proteomes" id="UP000829194"/>
    </source>
</evidence>
<name>A0ABY3XE24_9GAMM</name>
<keyword evidence="1" id="KW-0732">Signal</keyword>